<dbReference type="InterPro" id="IPR045054">
    <property type="entry name" value="P4HA-like"/>
</dbReference>
<keyword evidence="6" id="KW-0408">Iron</keyword>
<dbReference type="PANTHER" id="PTHR10869">
    <property type="entry name" value="PROLYL 4-HYDROXYLASE ALPHA SUBUNIT"/>
    <property type="match status" value="1"/>
</dbReference>
<evidence type="ECO:0000256" key="2">
    <source>
        <dbReference type="ARBA" id="ARBA00022723"/>
    </source>
</evidence>
<protein>
    <submittedName>
        <fullName evidence="8">2OG-Fe(II) oxygenase</fullName>
        <ecNumber evidence="8">1.14.11.-</ecNumber>
    </submittedName>
</protein>
<feature type="domain" description="Fe2OG dioxygenase" evidence="7">
    <location>
        <begin position="169"/>
        <end position="279"/>
    </location>
</feature>
<dbReference type="EMBL" id="CP136864">
    <property type="protein sequence ID" value="WOJ93478.1"/>
    <property type="molecule type" value="Genomic_DNA"/>
</dbReference>
<keyword evidence="3" id="KW-0847">Vitamin C</keyword>
<organism evidence="8 9">
    <name type="scientific">Congregibacter variabilis</name>
    <dbReference type="NCBI Taxonomy" id="3081200"/>
    <lineage>
        <taxon>Bacteria</taxon>
        <taxon>Pseudomonadati</taxon>
        <taxon>Pseudomonadota</taxon>
        <taxon>Gammaproteobacteria</taxon>
        <taxon>Cellvibrionales</taxon>
        <taxon>Halieaceae</taxon>
        <taxon>Congregibacter</taxon>
    </lineage>
</organism>
<dbReference type="InterPro" id="IPR005123">
    <property type="entry name" value="Oxoglu/Fe-dep_dioxygenase_dom"/>
</dbReference>
<dbReference type="InterPro" id="IPR044862">
    <property type="entry name" value="Pro_4_hyd_alph_FE2OG_OXY"/>
</dbReference>
<name>A0ABZ0I1V7_9GAMM</name>
<dbReference type="Pfam" id="PF13640">
    <property type="entry name" value="2OG-FeII_Oxy_3"/>
    <property type="match status" value="1"/>
</dbReference>
<accession>A0ABZ0I1V7</accession>
<evidence type="ECO:0000259" key="7">
    <source>
        <dbReference type="PROSITE" id="PS51471"/>
    </source>
</evidence>
<keyword evidence="9" id="KW-1185">Reference proteome</keyword>
<evidence type="ECO:0000256" key="5">
    <source>
        <dbReference type="ARBA" id="ARBA00023002"/>
    </source>
</evidence>
<dbReference type="Gene3D" id="2.60.120.620">
    <property type="entry name" value="q2cbj1_9rhob like domain"/>
    <property type="match status" value="1"/>
</dbReference>
<evidence type="ECO:0000313" key="8">
    <source>
        <dbReference type="EMBL" id="WOJ93478.1"/>
    </source>
</evidence>
<dbReference type="RefSeq" id="WP_407348126.1">
    <property type="nucleotide sequence ID" value="NZ_CP136864.1"/>
</dbReference>
<proteinExistence type="predicted"/>
<reference evidence="8 9" key="1">
    <citation type="submission" date="2023-10" db="EMBL/GenBank/DDBJ databases">
        <title>Two novel species belonging to the OM43/NOR5 clade.</title>
        <authorList>
            <person name="Park M."/>
        </authorList>
    </citation>
    <scope>NUCLEOTIDE SEQUENCE [LARGE SCALE GENOMIC DNA]</scope>
    <source>
        <strain evidence="8 9">IMCC43200</strain>
    </source>
</reference>
<evidence type="ECO:0000256" key="6">
    <source>
        <dbReference type="ARBA" id="ARBA00023004"/>
    </source>
</evidence>
<keyword evidence="5 8" id="KW-0560">Oxidoreductase</keyword>
<gene>
    <name evidence="8" type="ORF">R0135_17115</name>
</gene>
<dbReference type="EC" id="1.14.11.-" evidence="8"/>
<evidence type="ECO:0000256" key="1">
    <source>
        <dbReference type="ARBA" id="ARBA00001961"/>
    </source>
</evidence>
<sequence length="288" mass="32724">MPIGDSWLDWTRSQLKQGATVAEIRNQLKEKGFTDKDIKYAFKKVLPKNSYKSAMQSAGQIEQPEKINAGPDYQALAYPKLVRNAYGERVVPLNQTKLQLFTIPNFLNATQCDTLIKIIRENAYPSQVDGYERQSDMRSSRTCNLSVRDHPYIAEIDEAISQTLGISLGWSEINQGQWYEPGQQFKPHPDYFPPGTPEYTRFASIQGQRTWTFMIYLNHTEQGGGTHFTKINKTVMPEQGRAVCWNNLLKDGQPNLNSEHAGLPVEAGSKFILTKWFRDRGQGPAFVS</sequence>
<evidence type="ECO:0000256" key="4">
    <source>
        <dbReference type="ARBA" id="ARBA00022964"/>
    </source>
</evidence>
<dbReference type="InterPro" id="IPR006620">
    <property type="entry name" value="Pro_4_hyd_alph"/>
</dbReference>
<evidence type="ECO:0000256" key="3">
    <source>
        <dbReference type="ARBA" id="ARBA00022896"/>
    </source>
</evidence>
<evidence type="ECO:0000313" key="9">
    <source>
        <dbReference type="Proteomes" id="UP001626537"/>
    </source>
</evidence>
<dbReference type="Proteomes" id="UP001626537">
    <property type="component" value="Chromosome"/>
</dbReference>
<dbReference type="PROSITE" id="PS51471">
    <property type="entry name" value="FE2OG_OXY"/>
    <property type="match status" value="1"/>
</dbReference>
<keyword evidence="2" id="KW-0479">Metal-binding</keyword>
<keyword evidence="4" id="KW-0223">Dioxygenase</keyword>
<comment type="cofactor">
    <cofactor evidence="1">
        <name>L-ascorbate</name>
        <dbReference type="ChEBI" id="CHEBI:38290"/>
    </cofactor>
</comment>
<dbReference type="SMART" id="SM00702">
    <property type="entry name" value="P4Hc"/>
    <property type="match status" value="1"/>
</dbReference>
<dbReference type="GO" id="GO:0016491">
    <property type="term" value="F:oxidoreductase activity"/>
    <property type="evidence" value="ECO:0007669"/>
    <property type="project" value="UniProtKB-KW"/>
</dbReference>
<dbReference type="PANTHER" id="PTHR10869:SF246">
    <property type="entry name" value="TRANSMEMBRANE PROLYL 4-HYDROXYLASE"/>
    <property type="match status" value="1"/>
</dbReference>